<dbReference type="InterPro" id="IPR032710">
    <property type="entry name" value="NTF2-like_dom_sf"/>
</dbReference>
<dbReference type="Proteomes" id="UP000643279">
    <property type="component" value="Unassembled WGS sequence"/>
</dbReference>
<accession>A0ABQ2APF7</accession>
<name>A0ABQ2APF7_9MICC</name>
<evidence type="ECO:0000259" key="2">
    <source>
        <dbReference type="Pfam" id="PF17775"/>
    </source>
</evidence>
<dbReference type="EMBL" id="BMFW01000007">
    <property type="protein sequence ID" value="GGH95086.1"/>
    <property type="molecule type" value="Genomic_DNA"/>
</dbReference>
<dbReference type="Pfam" id="PF17775">
    <property type="entry name" value="YchJ_M-like"/>
    <property type="match status" value="1"/>
</dbReference>
<protein>
    <recommendedName>
        <fullName evidence="1">UPF0225 protein GCM10007170_19790</fullName>
    </recommendedName>
</protein>
<feature type="domain" description="YchJ-like middle NTF2-like" evidence="2">
    <location>
        <begin position="34"/>
        <end position="128"/>
    </location>
</feature>
<dbReference type="InterPro" id="IPR048469">
    <property type="entry name" value="YchJ-like_M"/>
</dbReference>
<organism evidence="3 4">
    <name type="scientific">Arthrobacter liuii</name>
    <dbReference type="NCBI Taxonomy" id="1476996"/>
    <lineage>
        <taxon>Bacteria</taxon>
        <taxon>Bacillati</taxon>
        <taxon>Actinomycetota</taxon>
        <taxon>Actinomycetes</taxon>
        <taxon>Micrococcales</taxon>
        <taxon>Micrococcaceae</taxon>
        <taxon>Arthrobacter</taxon>
    </lineage>
</organism>
<evidence type="ECO:0000256" key="1">
    <source>
        <dbReference type="HAMAP-Rule" id="MF_00612"/>
    </source>
</evidence>
<reference evidence="4" key="1">
    <citation type="journal article" date="2019" name="Int. J. Syst. Evol. Microbiol.">
        <title>The Global Catalogue of Microorganisms (GCM) 10K type strain sequencing project: providing services to taxonomists for standard genome sequencing and annotation.</title>
        <authorList>
            <consortium name="The Broad Institute Genomics Platform"/>
            <consortium name="The Broad Institute Genome Sequencing Center for Infectious Disease"/>
            <person name="Wu L."/>
            <person name="Ma J."/>
        </authorList>
    </citation>
    <scope>NUCLEOTIDE SEQUENCE [LARGE SCALE GENOMIC DNA]</scope>
    <source>
        <strain evidence="4">CGMCC 1.12778</strain>
    </source>
</reference>
<gene>
    <name evidence="3" type="ORF">GCM10007170_19790</name>
</gene>
<comment type="caution">
    <text evidence="3">The sequence shown here is derived from an EMBL/GenBank/DDBJ whole genome shotgun (WGS) entry which is preliminary data.</text>
</comment>
<proteinExistence type="inferred from homology"/>
<evidence type="ECO:0000313" key="3">
    <source>
        <dbReference type="EMBL" id="GGH95086.1"/>
    </source>
</evidence>
<keyword evidence="4" id="KW-1185">Reference proteome</keyword>
<dbReference type="SUPFAM" id="SSF54427">
    <property type="entry name" value="NTF2-like"/>
    <property type="match status" value="1"/>
</dbReference>
<dbReference type="PANTHER" id="PTHR33747:SF1">
    <property type="entry name" value="ADENYLATE CYCLASE-ASSOCIATED CAP C-TERMINAL DOMAIN-CONTAINING PROTEIN"/>
    <property type="match status" value="1"/>
</dbReference>
<sequence length="132" mass="14559">MTESIASANCMCLSGEPYAACCGRFHSGRAQAATAEQLMRSRYSAFVRLDEGYLLRTHHPSTAPAGLDLDPAMEWRRLDILATGGGGPFDTAGTVEFKAYYRHGKARGVLHENSRFVREDGRWLYVDGDILS</sequence>
<evidence type="ECO:0000313" key="4">
    <source>
        <dbReference type="Proteomes" id="UP000643279"/>
    </source>
</evidence>
<dbReference type="InterPro" id="IPR023006">
    <property type="entry name" value="YchJ-like"/>
</dbReference>
<dbReference type="HAMAP" id="MF_00612">
    <property type="entry name" value="UPF0225"/>
    <property type="match status" value="1"/>
</dbReference>
<dbReference type="Gene3D" id="3.10.450.50">
    <property type="match status" value="1"/>
</dbReference>
<dbReference type="PANTHER" id="PTHR33747">
    <property type="entry name" value="UPF0225 PROTEIN SCO1677"/>
    <property type="match status" value="1"/>
</dbReference>
<comment type="similarity">
    <text evidence="1">Belongs to the UPF0225 family.</text>
</comment>